<dbReference type="InterPro" id="IPR006016">
    <property type="entry name" value="UspA"/>
</dbReference>
<evidence type="ECO:0000259" key="2">
    <source>
        <dbReference type="Pfam" id="PF00582"/>
    </source>
</evidence>
<protein>
    <recommendedName>
        <fullName evidence="2">UspA domain-containing protein</fullName>
    </recommendedName>
</protein>
<dbReference type="InterPro" id="IPR014729">
    <property type="entry name" value="Rossmann-like_a/b/a_fold"/>
</dbReference>
<evidence type="ECO:0000313" key="4">
    <source>
        <dbReference type="Proteomes" id="UP000008141"/>
    </source>
</evidence>
<dbReference type="OrthoDB" id="843225at2759"/>
<dbReference type="CDD" id="cd23659">
    <property type="entry name" value="USP_At3g01520-like"/>
    <property type="match status" value="1"/>
</dbReference>
<dbReference type="RefSeq" id="XP_005845473.1">
    <property type="nucleotide sequence ID" value="XM_005845411.1"/>
</dbReference>
<dbReference type="Proteomes" id="UP000008141">
    <property type="component" value="Unassembled WGS sequence"/>
</dbReference>
<dbReference type="EMBL" id="GL433852">
    <property type="protein sequence ID" value="EFN53371.1"/>
    <property type="molecule type" value="Genomic_DNA"/>
</dbReference>
<organism evidence="4">
    <name type="scientific">Chlorella variabilis</name>
    <name type="common">Green alga</name>
    <dbReference type="NCBI Taxonomy" id="554065"/>
    <lineage>
        <taxon>Eukaryota</taxon>
        <taxon>Viridiplantae</taxon>
        <taxon>Chlorophyta</taxon>
        <taxon>core chlorophytes</taxon>
        <taxon>Trebouxiophyceae</taxon>
        <taxon>Chlorellales</taxon>
        <taxon>Chlorellaceae</taxon>
        <taxon>Chlorella clade</taxon>
        <taxon>Chlorella</taxon>
    </lineage>
</organism>
<gene>
    <name evidence="3" type="ORF">CHLNCDRAFT_137133</name>
</gene>
<dbReference type="SUPFAM" id="SSF52402">
    <property type="entry name" value="Adenine nucleotide alpha hydrolases-like"/>
    <property type="match status" value="2"/>
</dbReference>
<dbReference type="KEGG" id="cvr:CHLNCDRAFT_137133"/>
<feature type="compositionally biased region" description="Low complexity" evidence="1">
    <location>
        <begin position="17"/>
        <end position="39"/>
    </location>
</feature>
<evidence type="ECO:0000256" key="1">
    <source>
        <dbReference type="SAM" id="MobiDB-lite"/>
    </source>
</evidence>
<feature type="compositionally biased region" description="Basic residues" evidence="1">
    <location>
        <begin position="1"/>
        <end position="12"/>
    </location>
</feature>
<feature type="domain" description="UspA" evidence="2">
    <location>
        <begin position="217"/>
        <end position="348"/>
    </location>
</feature>
<dbReference type="InParanoid" id="E1ZLB0"/>
<sequence>MAAPSRRQRRVQRREGPWPSVAAAAAAAGGEPAAEPSVGAGAAATAEAPALPGRKFVYAVDGKPDCEQALRWAVHNIFSKGDTVYLAHCLSDPRTPATAVGSSSAATQWSPARDEQRYAKEFFLRMEHEGSAMLQGRYVPLLQFKGVQHEELLLRLKVHRSAAGIAEAICSKASDLGADAVLIASHGAGALADFGSVSRWASEHSKAVSAPASRAVVVAGTDNMEGLRDAFEWALHKMAKPGDVVYVLHAEQLAGDEEAVDARKRLVSSVFEWQQGSSAVAAPLVNVVCDMVLGTSMPDESMAEPEGESGAGAQICDLAAEVNARCVVLSHHGAGMMRELLWGHVTMHASKFCPRALVVLEPQHAFSLLGC</sequence>
<evidence type="ECO:0000313" key="3">
    <source>
        <dbReference type="EMBL" id="EFN53371.1"/>
    </source>
</evidence>
<accession>E1ZLB0</accession>
<dbReference type="AlphaFoldDB" id="E1ZLB0"/>
<dbReference type="Pfam" id="PF00582">
    <property type="entry name" value="Usp"/>
    <property type="match status" value="2"/>
</dbReference>
<reference evidence="3 4" key="1">
    <citation type="journal article" date="2010" name="Plant Cell">
        <title>The Chlorella variabilis NC64A genome reveals adaptation to photosymbiosis, coevolution with viruses, and cryptic sex.</title>
        <authorList>
            <person name="Blanc G."/>
            <person name="Duncan G."/>
            <person name="Agarkova I."/>
            <person name="Borodovsky M."/>
            <person name="Gurnon J."/>
            <person name="Kuo A."/>
            <person name="Lindquist E."/>
            <person name="Lucas S."/>
            <person name="Pangilinan J."/>
            <person name="Polle J."/>
            <person name="Salamov A."/>
            <person name="Terry A."/>
            <person name="Yamada T."/>
            <person name="Dunigan D.D."/>
            <person name="Grigoriev I.V."/>
            <person name="Claverie J.M."/>
            <person name="Van Etten J.L."/>
        </authorList>
    </citation>
    <scope>NUCLEOTIDE SEQUENCE [LARGE SCALE GENOMIC DNA]</scope>
    <source>
        <strain evidence="3 4">NC64A</strain>
    </source>
</reference>
<dbReference type="Gene3D" id="3.40.50.620">
    <property type="entry name" value="HUPs"/>
    <property type="match status" value="2"/>
</dbReference>
<dbReference type="PANTHER" id="PTHR31964:SF113">
    <property type="entry name" value="USPA DOMAIN-CONTAINING PROTEIN"/>
    <property type="match status" value="1"/>
</dbReference>
<dbReference type="eggNOG" id="ENOG502SP7C">
    <property type="taxonomic scope" value="Eukaryota"/>
</dbReference>
<dbReference type="GeneID" id="17352838"/>
<keyword evidence="4" id="KW-1185">Reference proteome</keyword>
<feature type="domain" description="UspA" evidence="2">
    <location>
        <begin position="54"/>
        <end position="200"/>
    </location>
</feature>
<proteinExistence type="predicted"/>
<name>E1ZLB0_CHLVA</name>
<feature type="region of interest" description="Disordered" evidence="1">
    <location>
        <begin position="1"/>
        <end position="39"/>
    </location>
</feature>
<dbReference type="PANTHER" id="PTHR31964">
    <property type="entry name" value="ADENINE NUCLEOTIDE ALPHA HYDROLASES-LIKE SUPERFAMILY PROTEIN"/>
    <property type="match status" value="1"/>
</dbReference>